<evidence type="ECO:0000313" key="10">
    <source>
        <dbReference type="EMBL" id="KRM01282.1"/>
    </source>
</evidence>
<dbReference type="InterPro" id="IPR020846">
    <property type="entry name" value="MFS_dom"/>
</dbReference>
<dbReference type="GO" id="GO:0005886">
    <property type="term" value="C:plasma membrane"/>
    <property type="evidence" value="ECO:0007669"/>
    <property type="project" value="UniProtKB-SubCell"/>
</dbReference>
<dbReference type="Pfam" id="PF01306">
    <property type="entry name" value="LacY_symp"/>
    <property type="match status" value="1"/>
</dbReference>
<evidence type="ECO:0000256" key="2">
    <source>
        <dbReference type="ARBA" id="ARBA00022448"/>
    </source>
</evidence>
<dbReference type="PATRIC" id="fig|1423749.3.peg.825"/>
<feature type="transmembrane region" description="Helical" evidence="8">
    <location>
        <begin position="106"/>
        <end position="126"/>
    </location>
</feature>
<feature type="transmembrane region" description="Helical" evidence="8">
    <location>
        <begin position="389"/>
        <end position="408"/>
    </location>
</feature>
<dbReference type="InterPro" id="IPR000576">
    <property type="entry name" value="LacY/RafB_perm_fam"/>
</dbReference>
<comment type="caution">
    <text evidence="10">The sequence shown here is derived from an EMBL/GenBank/DDBJ whole genome shotgun (WGS) entry which is preliminary data.</text>
</comment>
<dbReference type="NCBIfam" id="TIGR00882">
    <property type="entry name" value="2A0105"/>
    <property type="match status" value="1"/>
</dbReference>
<evidence type="ECO:0000259" key="9">
    <source>
        <dbReference type="PROSITE" id="PS50850"/>
    </source>
</evidence>
<dbReference type="SUPFAM" id="SSF103473">
    <property type="entry name" value="MFS general substrate transporter"/>
    <property type="match status" value="1"/>
</dbReference>
<accession>A0A0R1V6X7</accession>
<dbReference type="PANTHER" id="PTHR23522">
    <property type="entry name" value="BLL5896 PROTEIN"/>
    <property type="match status" value="1"/>
</dbReference>
<feature type="transmembrane region" description="Helical" evidence="8">
    <location>
        <begin position="229"/>
        <end position="246"/>
    </location>
</feature>
<dbReference type="AlphaFoldDB" id="A0A0R1V6X7"/>
<keyword evidence="11" id="KW-1185">Reference proteome</keyword>
<dbReference type="Proteomes" id="UP000051739">
    <property type="component" value="Unassembled WGS sequence"/>
</dbReference>
<keyword evidence="2" id="KW-0813">Transport</keyword>
<dbReference type="EMBL" id="AZFN01000020">
    <property type="protein sequence ID" value="KRM01282.1"/>
    <property type="molecule type" value="Genomic_DNA"/>
</dbReference>
<comment type="subcellular location">
    <subcellularLocation>
        <location evidence="1">Cell inner membrane</location>
        <topology evidence="1">Multi-pass membrane protein</topology>
    </subcellularLocation>
</comment>
<evidence type="ECO:0000256" key="6">
    <source>
        <dbReference type="ARBA" id="ARBA00022989"/>
    </source>
</evidence>
<keyword evidence="6 8" id="KW-1133">Transmembrane helix</keyword>
<evidence type="ECO:0000313" key="11">
    <source>
        <dbReference type="Proteomes" id="UP000051739"/>
    </source>
</evidence>
<keyword evidence="4" id="KW-0997">Cell inner membrane</keyword>
<feature type="transmembrane region" description="Helical" evidence="8">
    <location>
        <begin position="80"/>
        <end position="100"/>
    </location>
</feature>
<feature type="transmembrane region" description="Helical" evidence="8">
    <location>
        <begin position="50"/>
        <end position="68"/>
    </location>
</feature>
<feature type="transmembrane region" description="Helical" evidence="8">
    <location>
        <begin position="172"/>
        <end position="191"/>
    </location>
</feature>
<dbReference type="PRINTS" id="PR00174">
    <property type="entry name" value="LACYSMPORT"/>
</dbReference>
<evidence type="ECO:0000256" key="7">
    <source>
        <dbReference type="ARBA" id="ARBA00023136"/>
    </source>
</evidence>
<dbReference type="GO" id="GO:0030395">
    <property type="term" value="F:lactose binding"/>
    <property type="evidence" value="ECO:0007669"/>
    <property type="project" value="TreeGrafter"/>
</dbReference>
<protein>
    <submittedName>
        <fullName evidence="10">Sucrose transporter</fullName>
    </submittedName>
</protein>
<dbReference type="NCBIfam" id="NF007077">
    <property type="entry name" value="PRK09528.1"/>
    <property type="match status" value="1"/>
</dbReference>
<evidence type="ECO:0000256" key="5">
    <source>
        <dbReference type="ARBA" id="ARBA00022692"/>
    </source>
</evidence>
<sequence>MKHSQSVFKNPFYIQASLSLLFFFTAWGIWWSFFQIWLTTRLGFSGAQVGTIYTFDSAITLVLMFIYGSIQDKLGLKRKLLIVITILEMLLGPFFTWIYAPMLKSNFLLGAIAGSFYLSLAFLAASPTFEALAERMSRRYGFEYGQARSWGSFGYAVAALCAGYLFTISPYIVFWLSSVVSCLTLLLLTLGRTKNPTIINQYEDKAEEVKEADKPSFKEILHVFKLADLWKLVILIILSGSFYTVFDQQMFPEFFTQFFKTQAVGDTAYGILNSIEVFLEAIMMAWVPWLMKKIGVRRTVLIGITVMFIRIGACGLVTNPLGISCVKLLHAPETAIFALAIFRYITLHFDTRLSATMYMVVSQIAGQVGQIIFSTPLGSLHDEIGYRSTFLVISGIVFLALIFAFFILKGDHQDVNGQPMDA</sequence>
<name>A0A0R1V6X7_9LACO</name>
<evidence type="ECO:0000256" key="4">
    <source>
        <dbReference type="ARBA" id="ARBA00022519"/>
    </source>
</evidence>
<dbReference type="InterPro" id="IPR036259">
    <property type="entry name" value="MFS_trans_sf"/>
</dbReference>
<keyword evidence="7 8" id="KW-0472">Membrane</keyword>
<dbReference type="PANTHER" id="PTHR23522:SF10">
    <property type="entry name" value="3-PHENYLPROPIONIC ACID TRANSPORTER-RELATED"/>
    <property type="match status" value="1"/>
</dbReference>
<keyword evidence="3" id="KW-1003">Cell membrane</keyword>
<organism evidence="10 11">
    <name type="scientific">Limosilactobacillus gastricus DSM 16045</name>
    <dbReference type="NCBI Taxonomy" id="1423749"/>
    <lineage>
        <taxon>Bacteria</taxon>
        <taxon>Bacillati</taxon>
        <taxon>Bacillota</taxon>
        <taxon>Bacilli</taxon>
        <taxon>Lactobacillales</taxon>
        <taxon>Lactobacillaceae</taxon>
        <taxon>Limosilactobacillus</taxon>
    </lineage>
</organism>
<evidence type="ECO:0000256" key="8">
    <source>
        <dbReference type="SAM" id="Phobius"/>
    </source>
</evidence>
<reference evidence="10 11" key="1">
    <citation type="journal article" date="2015" name="Genome Announc.">
        <title>Expanding the biotechnology potential of lactobacilli through comparative genomics of 213 strains and associated genera.</title>
        <authorList>
            <person name="Sun Z."/>
            <person name="Harris H.M."/>
            <person name="McCann A."/>
            <person name="Guo C."/>
            <person name="Argimon S."/>
            <person name="Zhang W."/>
            <person name="Yang X."/>
            <person name="Jeffery I.B."/>
            <person name="Cooney J.C."/>
            <person name="Kagawa T.F."/>
            <person name="Liu W."/>
            <person name="Song Y."/>
            <person name="Salvetti E."/>
            <person name="Wrobel A."/>
            <person name="Rasinkangas P."/>
            <person name="Parkhill J."/>
            <person name="Rea M.C."/>
            <person name="O'Sullivan O."/>
            <person name="Ritari J."/>
            <person name="Douillard F.P."/>
            <person name="Paul Ross R."/>
            <person name="Yang R."/>
            <person name="Briner A.E."/>
            <person name="Felis G.E."/>
            <person name="de Vos W.M."/>
            <person name="Barrangou R."/>
            <person name="Klaenhammer T.R."/>
            <person name="Caufield P.W."/>
            <person name="Cui Y."/>
            <person name="Zhang H."/>
            <person name="O'Toole P.W."/>
        </authorList>
    </citation>
    <scope>NUCLEOTIDE SEQUENCE [LARGE SCALE GENOMIC DNA]</scope>
    <source>
        <strain evidence="10 11">DSM 16045</strain>
    </source>
</reference>
<dbReference type="RefSeq" id="WP_056937734.1">
    <property type="nucleotide sequence ID" value="NZ_AZFN01000020.1"/>
</dbReference>
<dbReference type="PROSITE" id="PS50850">
    <property type="entry name" value="MFS"/>
    <property type="match status" value="1"/>
</dbReference>
<keyword evidence="5 8" id="KW-0812">Transmembrane</keyword>
<feature type="transmembrane region" description="Helical" evidence="8">
    <location>
        <begin position="328"/>
        <end position="345"/>
    </location>
</feature>
<feature type="transmembrane region" description="Helical" evidence="8">
    <location>
        <begin position="12"/>
        <end position="38"/>
    </location>
</feature>
<dbReference type="Gene3D" id="1.20.1250.20">
    <property type="entry name" value="MFS general substrate transporter like domains"/>
    <property type="match status" value="2"/>
</dbReference>
<feature type="transmembrane region" description="Helical" evidence="8">
    <location>
        <begin position="266"/>
        <end position="287"/>
    </location>
</feature>
<evidence type="ECO:0000256" key="1">
    <source>
        <dbReference type="ARBA" id="ARBA00004429"/>
    </source>
</evidence>
<proteinExistence type="predicted"/>
<gene>
    <name evidence="10" type="ORF">FC60_GL000820</name>
</gene>
<feature type="domain" description="Major facilitator superfamily (MFS) profile" evidence="9">
    <location>
        <begin position="12"/>
        <end position="412"/>
    </location>
</feature>
<evidence type="ECO:0000256" key="3">
    <source>
        <dbReference type="ARBA" id="ARBA00022475"/>
    </source>
</evidence>
<feature type="transmembrane region" description="Helical" evidence="8">
    <location>
        <begin position="147"/>
        <end position="166"/>
    </location>
</feature>
<feature type="transmembrane region" description="Helical" evidence="8">
    <location>
        <begin position="299"/>
        <end position="322"/>
    </location>
</feature>
<dbReference type="GO" id="GO:0015528">
    <property type="term" value="F:lactose:proton symporter activity"/>
    <property type="evidence" value="ECO:0007669"/>
    <property type="project" value="TreeGrafter"/>
</dbReference>